<accession>A0A840BGG5</accession>
<feature type="transmembrane region" description="Helical" evidence="4">
    <location>
        <begin position="166"/>
        <end position="184"/>
    </location>
</feature>
<sequence>MRRLPATVVTLGFVSFFNDLASEMVTPLVPLVLAGALGAGPVALGVIEGVAEAVSAWLKVWAGARSDGGARKPWVLAGYALSNLVRPLFGVAGSWLQLASLRAVDRVGKGLRSAPRDALVADATPQALRGTAYGFHRAMDNAGAFLGALVAAAAVAWGGLALPQVMLWSAVPGAIGVLLVWRVLRDAPRAAEAAKRPPLRWALLPRALRGYLVLVAAFGLARASETFVVWRGHELGCSAASLLVLWALMSLAKSGAAMLGGRLADHIGARAMLRVGWAALALGYLLLGGVTTAGQLWAAALAYGVLAGLSEGVERALVGALVPAALRGSAFGWYYLLSGAVAIPAGAAFGAVWQAAGAATAFCLVAALAGMCTLATRYWLKETN</sequence>
<dbReference type="RefSeq" id="WP_183634428.1">
    <property type="nucleotide sequence ID" value="NZ_BAABLE010000011.1"/>
</dbReference>
<feature type="transmembrane region" description="Helical" evidence="4">
    <location>
        <begin position="204"/>
        <end position="223"/>
    </location>
</feature>
<dbReference type="PROSITE" id="PS50850">
    <property type="entry name" value="MFS"/>
    <property type="match status" value="1"/>
</dbReference>
<evidence type="ECO:0000259" key="5">
    <source>
        <dbReference type="PROSITE" id="PS50850"/>
    </source>
</evidence>
<keyword evidence="1 4" id="KW-0812">Transmembrane</keyword>
<feature type="transmembrane region" description="Helical" evidence="4">
    <location>
        <begin position="243"/>
        <end position="264"/>
    </location>
</feature>
<dbReference type="CDD" id="cd17370">
    <property type="entry name" value="MFS_MJ1317_like"/>
    <property type="match status" value="1"/>
</dbReference>
<keyword evidence="3 4" id="KW-0472">Membrane</keyword>
<evidence type="ECO:0000313" key="7">
    <source>
        <dbReference type="Proteomes" id="UP000561045"/>
    </source>
</evidence>
<dbReference type="Pfam" id="PF07690">
    <property type="entry name" value="MFS_1"/>
    <property type="match status" value="1"/>
</dbReference>
<keyword evidence="7" id="KW-1185">Reference proteome</keyword>
<evidence type="ECO:0000256" key="2">
    <source>
        <dbReference type="ARBA" id="ARBA00022989"/>
    </source>
</evidence>
<dbReference type="InterPro" id="IPR036259">
    <property type="entry name" value="MFS_trans_sf"/>
</dbReference>
<dbReference type="EMBL" id="JACIET010000001">
    <property type="protein sequence ID" value="MBB4012641.1"/>
    <property type="molecule type" value="Genomic_DNA"/>
</dbReference>
<keyword evidence="2 4" id="KW-1133">Transmembrane helix</keyword>
<name>A0A840BGG5_9RHOO</name>
<feature type="transmembrane region" description="Helical" evidence="4">
    <location>
        <begin position="142"/>
        <end position="160"/>
    </location>
</feature>
<feature type="transmembrane region" description="Helical" evidence="4">
    <location>
        <begin position="359"/>
        <end position="380"/>
    </location>
</feature>
<evidence type="ECO:0000256" key="3">
    <source>
        <dbReference type="ARBA" id="ARBA00023136"/>
    </source>
</evidence>
<evidence type="ECO:0000256" key="1">
    <source>
        <dbReference type="ARBA" id="ARBA00022692"/>
    </source>
</evidence>
<feature type="transmembrane region" description="Helical" evidence="4">
    <location>
        <begin position="333"/>
        <end position="353"/>
    </location>
</feature>
<dbReference type="GO" id="GO:0022857">
    <property type="term" value="F:transmembrane transporter activity"/>
    <property type="evidence" value="ECO:0007669"/>
    <property type="project" value="InterPro"/>
</dbReference>
<evidence type="ECO:0000256" key="4">
    <source>
        <dbReference type="SAM" id="Phobius"/>
    </source>
</evidence>
<dbReference type="InterPro" id="IPR011701">
    <property type="entry name" value="MFS"/>
</dbReference>
<dbReference type="PANTHER" id="PTHR23518">
    <property type="entry name" value="C-METHYLTRANSFERASE"/>
    <property type="match status" value="1"/>
</dbReference>
<protein>
    <submittedName>
        <fullName evidence="6">MFS family permease</fullName>
    </submittedName>
</protein>
<dbReference type="SUPFAM" id="SSF103473">
    <property type="entry name" value="MFS general substrate transporter"/>
    <property type="match status" value="1"/>
</dbReference>
<feature type="domain" description="Major facilitator superfamily (MFS) profile" evidence="5">
    <location>
        <begin position="7"/>
        <end position="384"/>
    </location>
</feature>
<reference evidence="6 7" key="1">
    <citation type="submission" date="2020-08" db="EMBL/GenBank/DDBJ databases">
        <title>Genomic Encyclopedia of Type Strains, Phase IV (KMG-IV): sequencing the most valuable type-strain genomes for metagenomic binning, comparative biology and taxonomic classification.</title>
        <authorList>
            <person name="Goeker M."/>
        </authorList>
    </citation>
    <scope>NUCLEOTIDE SEQUENCE [LARGE SCALE GENOMIC DNA]</scope>
    <source>
        <strain evidence="6 7">DSM 106739</strain>
    </source>
</reference>
<organism evidence="6 7">
    <name type="scientific">Niveibacterium umoris</name>
    <dbReference type="NCBI Taxonomy" id="1193620"/>
    <lineage>
        <taxon>Bacteria</taxon>
        <taxon>Pseudomonadati</taxon>
        <taxon>Pseudomonadota</taxon>
        <taxon>Betaproteobacteria</taxon>
        <taxon>Rhodocyclales</taxon>
        <taxon>Rhodocyclaceae</taxon>
        <taxon>Niveibacterium</taxon>
    </lineage>
</organism>
<dbReference type="InterPro" id="IPR020846">
    <property type="entry name" value="MFS_dom"/>
</dbReference>
<dbReference type="Proteomes" id="UP000561045">
    <property type="component" value="Unassembled WGS sequence"/>
</dbReference>
<evidence type="ECO:0000313" key="6">
    <source>
        <dbReference type="EMBL" id="MBB4012641.1"/>
    </source>
</evidence>
<dbReference type="PANTHER" id="PTHR23518:SF2">
    <property type="entry name" value="MAJOR FACILITATOR SUPERFAMILY TRANSPORTER"/>
    <property type="match status" value="1"/>
</dbReference>
<dbReference type="Gene3D" id="1.20.1250.20">
    <property type="entry name" value="MFS general substrate transporter like domains"/>
    <property type="match status" value="2"/>
</dbReference>
<gene>
    <name evidence="6" type="ORF">GGR36_001949</name>
</gene>
<proteinExistence type="predicted"/>
<feature type="transmembrane region" description="Helical" evidence="4">
    <location>
        <begin position="271"/>
        <end position="290"/>
    </location>
</feature>
<comment type="caution">
    <text evidence="6">The sequence shown here is derived from an EMBL/GenBank/DDBJ whole genome shotgun (WGS) entry which is preliminary data.</text>
</comment>
<dbReference type="AlphaFoldDB" id="A0A840BGG5"/>